<reference evidence="2 3" key="1">
    <citation type="submission" date="2022-10" db="EMBL/GenBank/DDBJ databases">
        <title>Comparative genomics and taxonomic characterization of three novel marine species of genus Reichenbachiella exhibiting antioxidant and polysaccharide degradation activities.</title>
        <authorList>
            <person name="Muhammad N."/>
            <person name="Lee Y.-J."/>
            <person name="Ko J."/>
            <person name="Kim S.-G."/>
        </authorList>
    </citation>
    <scope>NUCLEOTIDE SEQUENCE [LARGE SCALE GENOMIC DNA]</scope>
    <source>
        <strain evidence="2 3">ABR2-5</strain>
    </source>
</reference>
<evidence type="ECO:0000313" key="3">
    <source>
        <dbReference type="Proteomes" id="UP001300692"/>
    </source>
</evidence>
<evidence type="ECO:0000256" key="1">
    <source>
        <dbReference type="SAM" id="SignalP"/>
    </source>
</evidence>
<keyword evidence="3" id="KW-1185">Reference proteome</keyword>
<gene>
    <name evidence="2" type="ORF">N7U62_08535</name>
</gene>
<keyword evidence="1" id="KW-0732">Signal</keyword>
<evidence type="ECO:0000313" key="2">
    <source>
        <dbReference type="EMBL" id="MCV9386707.1"/>
    </source>
</evidence>
<organism evidence="2 3">
    <name type="scientific">Reichenbachiella ulvae</name>
    <dbReference type="NCBI Taxonomy" id="2980104"/>
    <lineage>
        <taxon>Bacteria</taxon>
        <taxon>Pseudomonadati</taxon>
        <taxon>Bacteroidota</taxon>
        <taxon>Cytophagia</taxon>
        <taxon>Cytophagales</taxon>
        <taxon>Reichenbachiellaceae</taxon>
        <taxon>Reichenbachiella</taxon>
    </lineage>
</organism>
<dbReference type="Proteomes" id="UP001300692">
    <property type="component" value="Unassembled WGS sequence"/>
</dbReference>
<accession>A0ABT3CSX2</accession>
<feature type="chain" id="PRO_5046861520" evidence="1">
    <location>
        <begin position="20"/>
        <end position="166"/>
    </location>
</feature>
<dbReference type="RefSeq" id="WP_264137529.1">
    <property type="nucleotide sequence ID" value="NZ_JAOYOD010000001.1"/>
</dbReference>
<proteinExistence type="predicted"/>
<comment type="caution">
    <text evidence="2">The sequence shown here is derived from an EMBL/GenBank/DDBJ whole genome shotgun (WGS) entry which is preliminary data.</text>
</comment>
<sequence>MKRTILFIPMLLSIIFCHAQTNETIKLSAIEDFNSTTDSNYIPYYQDTQREALAINAAQYKNQFALAVSRFEGESGKYLVSILTMAENDGESTYKLLVNDKVIATAQNPTTTKSFEDAQLDFGRVKLKTSDKIAIAFNSHTNEKIPEGDITAYSRGRWKALILAKK</sequence>
<protein>
    <submittedName>
        <fullName evidence="2">Uncharacterized protein</fullName>
    </submittedName>
</protein>
<feature type="signal peptide" evidence="1">
    <location>
        <begin position="1"/>
        <end position="19"/>
    </location>
</feature>
<dbReference type="EMBL" id="JAOYOD010000001">
    <property type="protein sequence ID" value="MCV9386707.1"/>
    <property type="molecule type" value="Genomic_DNA"/>
</dbReference>
<name>A0ABT3CSX2_9BACT</name>